<dbReference type="Proteomes" id="UP000041770">
    <property type="component" value="Unassembled WGS sequence"/>
</dbReference>
<sequence>MSFTFWCHFTNQNVAAFHFCTDVHDARFVKLRQSRFTHVRDVSRDLFCAQLSITRHTRKLLDVDSSKAVVLNYALRH</sequence>
<organism evidence="1 2">
    <name type="scientific">Vibrio cholerae</name>
    <dbReference type="NCBI Taxonomy" id="666"/>
    <lineage>
        <taxon>Bacteria</taxon>
        <taxon>Pseudomonadati</taxon>
        <taxon>Pseudomonadota</taxon>
        <taxon>Gammaproteobacteria</taxon>
        <taxon>Vibrionales</taxon>
        <taxon>Vibrionaceae</taxon>
        <taxon>Vibrio</taxon>
    </lineage>
</organism>
<evidence type="ECO:0000313" key="1">
    <source>
        <dbReference type="EMBL" id="CSD38791.1"/>
    </source>
</evidence>
<dbReference type="EMBL" id="CWQY01000062">
    <property type="protein sequence ID" value="CSD38791.1"/>
    <property type="molecule type" value="Genomic_DNA"/>
</dbReference>
<protein>
    <submittedName>
        <fullName evidence="1">Uncharacterized protein</fullName>
    </submittedName>
</protein>
<reference evidence="1 2" key="1">
    <citation type="submission" date="2015-07" db="EMBL/GenBank/DDBJ databases">
        <authorList>
            <consortium name="Pathogen Informatics"/>
        </authorList>
    </citation>
    <scope>NUCLEOTIDE SEQUENCE [LARGE SCALE GENOMIC DNA]</scope>
    <source>
        <strain evidence="1 2">A316</strain>
    </source>
</reference>
<name>A0A655TTZ3_VIBCL</name>
<evidence type="ECO:0000313" key="2">
    <source>
        <dbReference type="Proteomes" id="UP000041770"/>
    </source>
</evidence>
<dbReference type="AlphaFoldDB" id="A0A655TTZ3"/>
<gene>
    <name evidence="1" type="ORF">ERS013200_04047</name>
</gene>
<proteinExistence type="predicted"/>
<accession>A0A655TTZ3</accession>